<evidence type="ECO:0000313" key="1">
    <source>
        <dbReference type="EMBL" id="KAI3680904.1"/>
    </source>
</evidence>
<dbReference type="EMBL" id="CM042059">
    <property type="protein sequence ID" value="KAI3680904.1"/>
    <property type="molecule type" value="Genomic_DNA"/>
</dbReference>
<proteinExistence type="predicted"/>
<keyword evidence="2" id="KW-1185">Reference proteome</keyword>
<reference evidence="1 2" key="2">
    <citation type="journal article" date="2022" name="Mol. Ecol. Resour.">
        <title>The genomes of chicory, endive, great burdock and yacon provide insights into Asteraceae paleo-polyploidization history and plant inulin production.</title>
        <authorList>
            <person name="Fan W."/>
            <person name="Wang S."/>
            <person name="Wang H."/>
            <person name="Wang A."/>
            <person name="Jiang F."/>
            <person name="Liu H."/>
            <person name="Zhao H."/>
            <person name="Xu D."/>
            <person name="Zhang Y."/>
        </authorList>
    </citation>
    <scope>NUCLEOTIDE SEQUENCE [LARGE SCALE GENOMIC DNA]</scope>
    <source>
        <strain evidence="2">cv. Niubang</strain>
    </source>
</reference>
<comment type="caution">
    <text evidence="1">The sequence shown here is derived from an EMBL/GenBank/DDBJ whole genome shotgun (WGS) entry which is preliminary data.</text>
</comment>
<sequence>MPSQLTVVSSSCIVSRVVWEVGSLEICRSRDAATAENGVRYGDDDCLFLGWVWGTETEKSLVAMSVVWVSWSSHHHCICNTSSKLVLIGSIEYSSAELAEMVEFP</sequence>
<organism evidence="1 2">
    <name type="scientific">Arctium lappa</name>
    <name type="common">Greater burdock</name>
    <name type="synonym">Lappa major</name>
    <dbReference type="NCBI Taxonomy" id="4217"/>
    <lineage>
        <taxon>Eukaryota</taxon>
        <taxon>Viridiplantae</taxon>
        <taxon>Streptophyta</taxon>
        <taxon>Embryophyta</taxon>
        <taxon>Tracheophyta</taxon>
        <taxon>Spermatophyta</taxon>
        <taxon>Magnoliopsida</taxon>
        <taxon>eudicotyledons</taxon>
        <taxon>Gunneridae</taxon>
        <taxon>Pentapetalae</taxon>
        <taxon>asterids</taxon>
        <taxon>campanulids</taxon>
        <taxon>Asterales</taxon>
        <taxon>Asteraceae</taxon>
        <taxon>Carduoideae</taxon>
        <taxon>Cardueae</taxon>
        <taxon>Arctiinae</taxon>
        <taxon>Arctium</taxon>
    </lineage>
</organism>
<dbReference type="Proteomes" id="UP001055879">
    <property type="component" value="Linkage Group LG13"/>
</dbReference>
<accession>A0ACB8Y890</accession>
<gene>
    <name evidence="1" type="ORF">L6452_35683</name>
</gene>
<name>A0ACB8Y890_ARCLA</name>
<reference evidence="2" key="1">
    <citation type="journal article" date="2022" name="Mol. Ecol. Resour.">
        <title>The genomes of chicory, endive, great burdock and yacon provide insights into Asteraceae palaeo-polyploidization history and plant inulin production.</title>
        <authorList>
            <person name="Fan W."/>
            <person name="Wang S."/>
            <person name="Wang H."/>
            <person name="Wang A."/>
            <person name="Jiang F."/>
            <person name="Liu H."/>
            <person name="Zhao H."/>
            <person name="Xu D."/>
            <person name="Zhang Y."/>
        </authorList>
    </citation>
    <scope>NUCLEOTIDE SEQUENCE [LARGE SCALE GENOMIC DNA]</scope>
    <source>
        <strain evidence="2">cv. Niubang</strain>
    </source>
</reference>
<evidence type="ECO:0000313" key="2">
    <source>
        <dbReference type="Proteomes" id="UP001055879"/>
    </source>
</evidence>
<protein>
    <submittedName>
        <fullName evidence="1">Uncharacterized protein</fullName>
    </submittedName>
</protein>